<organism evidence="4 5">
    <name type="scientific">Cerrena zonata</name>
    <dbReference type="NCBI Taxonomy" id="2478898"/>
    <lineage>
        <taxon>Eukaryota</taxon>
        <taxon>Fungi</taxon>
        <taxon>Dikarya</taxon>
        <taxon>Basidiomycota</taxon>
        <taxon>Agaricomycotina</taxon>
        <taxon>Agaricomycetes</taxon>
        <taxon>Polyporales</taxon>
        <taxon>Cerrenaceae</taxon>
        <taxon>Cerrena</taxon>
    </lineage>
</organism>
<reference evidence="4 5" key="1">
    <citation type="submission" date="2022-09" db="EMBL/GenBank/DDBJ databases">
        <authorList>
            <person name="Palmer J.M."/>
        </authorList>
    </citation>
    <scope>NUCLEOTIDE SEQUENCE [LARGE SCALE GENOMIC DNA]</scope>
    <source>
        <strain evidence="4 5">DSM 7382</strain>
    </source>
</reference>
<keyword evidence="2" id="KW-0812">Transmembrane</keyword>
<feature type="chain" id="PRO_5043317602" evidence="3">
    <location>
        <begin position="25"/>
        <end position="473"/>
    </location>
</feature>
<evidence type="ECO:0000256" key="3">
    <source>
        <dbReference type="SAM" id="SignalP"/>
    </source>
</evidence>
<name>A0AAW0FP46_9APHY</name>
<evidence type="ECO:0000313" key="5">
    <source>
        <dbReference type="Proteomes" id="UP001385951"/>
    </source>
</evidence>
<dbReference type="EMBL" id="JASBNA010000064">
    <property type="protein sequence ID" value="KAK7679062.1"/>
    <property type="molecule type" value="Genomic_DNA"/>
</dbReference>
<evidence type="ECO:0000256" key="2">
    <source>
        <dbReference type="SAM" id="Phobius"/>
    </source>
</evidence>
<accession>A0AAW0FP46</accession>
<keyword evidence="3" id="KW-0732">Signal</keyword>
<evidence type="ECO:0000256" key="1">
    <source>
        <dbReference type="SAM" id="MobiDB-lite"/>
    </source>
</evidence>
<feature type="transmembrane region" description="Helical" evidence="2">
    <location>
        <begin position="266"/>
        <end position="289"/>
    </location>
</feature>
<feature type="compositionally biased region" description="Low complexity" evidence="1">
    <location>
        <begin position="400"/>
        <end position="418"/>
    </location>
</feature>
<keyword evidence="5" id="KW-1185">Reference proteome</keyword>
<dbReference type="AlphaFoldDB" id="A0AAW0FP46"/>
<feature type="region of interest" description="Disordered" evidence="1">
    <location>
        <begin position="397"/>
        <end position="418"/>
    </location>
</feature>
<comment type="caution">
    <text evidence="4">The sequence shown here is derived from an EMBL/GenBank/DDBJ whole genome shotgun (WGS) entry which is preliminary data.</text>
</comment>
<feature type="region of interest" description="Disordered" evidence="1">
    <location>
        <begin position="448"/>
        <end position="473"/>
    </location>
</feature>
<dbReference type="Proteomes" id="UP001385951">
    <property type="component" value="Unassembled WGS sequence"/>
</dbReference>
<gene>
    <name evidence="4" type="ORF">QCA50_018006</name>
</gene>
<protein>
    <submittedName>
        <fullName evidence="4">Uncharacterized protein</fullName>
    </submittedName>
</protein>
<feature type="region of interest" description="Disordered" evidence="1">
    <location>
        <begin position="315"/>
        <end position="334"/>
    </location>
</feature>
<keyword evidence="2" id="KW-0472">Membrane</keyword>
<feature type="signal peptide" evidence="3">
    <location>
        <begin position="1"/>
        <end position="24"/>
    </location>
</feature>
<evidence type="ECO:0000313" key="4">
    <source>
        <dbReference type="EMBL" id="KAK7679062.1"/>
    </source>
</evidence>
<keyword evidence="2" id="KW-1133">Transmembrane helix</keyword>
<proteinExistence type="predicted"/>
<sequence length="473" mass="49671">MRRSHSASLLATTLLLSSIWNSAADILDQTFIWGINTDLIKLTSNGLGACSSVPIYVGSRNPTDPFQGVPPFTMYAFKVGGIPTTQVIGSDPTNLTWVVDHSPGSTVMLTVLDGNNKTGGVDTTFYFVTDGPSTCQPTPSNPSTLPTISANVTDQLQTCQPWGLSITNGTGPFDVWLPGLNIVGLPVINMDEGNDMLVYPDQTVPNTKLMASVYDVGAGAWGISTGSVDTTGSDSTVCPGASIVQSKSQPSQSATPNDDPPSHVNIGLIVGIVVGVTVLMCFILALSFWHWHRRRESNDTQRGVWDTRDVLAHAWDPPSPPSAERHPTMYEGSSLPSSVPLLTRSIYTAGTSDVFSPMSLISGSTSGPSSSNLGITTVASSTSSRARALESQGIRQNWHSPGSFASSSQGSLTLSQLPPGAAAPLTSMKHYKAVESDTGPSVIIQHLDGGSGGVQELPPPYIGQPNVSAMVDS</sequence>